<dbReference type="InterPro" id="IPR030802">
    <property type="entry name" value="Permease_MalE"/>
</dbReference>
<evidence type="ECO:0000256" key="1">
    <source>
        <dbReference type="ARBA" id="ARBA00004141"/>
    </source>
</evidence>
<dbReference type="AlphaFoldDB" id="K9VVF9"/>
<dbReference type="Pfam" id="PF02405">
    <property type="entry name" value="MlaE"/>
    <property type="match status" value="1"/>
</dbReference>
<dbReference type="Proteomes" id="UP000010472">
    <property type="component" value="Chromosome"/>
</dbReference>
<protein>
    <recommendedName>
        <fullName evidence="10">ABC transporter permease</fullName>
    </recommendedName>
</protein>
<keyword evidence="4 7" id="KW-0812">Transmembrane</keyword>
<feature type="transmembrane region" description="Helical" evidence="7">
    <location>
        <begin position="147"/>
        <end position="177"/>
    </location>
</feature>
<dbReference type="InterPro" id="IPR003453">
    <property type="entry name" value="ABC_MlaE_roteobac"/>
</dbReference>
<evidence type="ECO:0000256" key="4">
    <source>
        <dbReference type="ARBA" id="ARBA00022692"/>
    </source>
</evidence>
<evidence type="ECO:0008006" key="10">
    <source>
        <dbReference type="Google" id="ProtNLM"/>
    </source>
</evidence>
<feature type="transmembrane region" description="Helical" evidence="7">
    <location>
        <begin position="14"/>
        <end position="33"/>
    </location>
</feature>
<accession>K9VVF9</accession>
<evidence type="ECO:0000313" key="8">
    <source>
        <dbReference type="EMBL" id="AFZ11966.1"/>
    </source>
</evidence>
<gene>
    <name evidence="8" type="ORF">Cri9333_1052</name>
</gene>
<dbReference type="GO" id="GO:0043190">
    <property type="term" value="C:ATP-binding cassette (ABC) transporter complex"/>
    <property type="evidence" value="ECO:0007669"/>
    <property type="project" value="InterPro"/>
</dbReference>
<keyword evidence="9" id="KW-1185">Reference proteome</keyword>
<dbReference type="OrthoDB" id="9810518at2"/>
<dbReference type="GO" id="GO:0005548">
    <property type="term" value="F:phospholipid transporter activity"/>
    <property type="evidence" value="ECO:0007669"/>
    <property type="project" value="TreeGrafter"/>
</dbReference>
<name>K9VVF9_9CYAN</name>
<sequence length="260" mass="28000">MPKFQPDKGVDKRWNIGFFLAILLGGQVIVRLLKGKMPKKRDLLEQMATVGVDSLISVLLIAFFAGMIFTIQTARELVKFQAINALGGAFALAFCRELAPVLTASIIAGQVGSAYAAEIGEMQVTDQIDALYMLKTNPIDYLVMPRVFACCLMLPILTIIALVTGIAGGVCVAVYFYNMPPGVFLNSVRNFLELRDLLSIAVKSLVFGAMVALIGCGWGLTTIGGAKGVSRATTSTVVNCWVSIFVVDFFLSLAIFQKVG</sequence>
<reference evidence="8 9" key="1">
    <citation type="submission" date="2012-06" db="EMBL/GenBank/DDBJ databases">
        <title>Finished chromosome of genome of Crinalium epipsammum PCC 9333.</title>
        <authorList>
            <consortium name="US DOE Joint Genome Institute"/>
            <person name="Gugger M."/>
            <person name="Coursin T."/>
            <person name="Rippka R."/>
            <person name="Tandeau De Marsac N."/>
            <person name="Huntemann M."/>
            <person name="Wei C.-L."/>
            <person name="Han J."/>
            <person name="Detter J.C."/>
            <person name="Han C."/>
            <person name="Tapia R."/>
            <person name="Davenport K."/>
            <person name="Daligault H."/>
            <person name="Erkkila T."/>
            <person name="Gu W."/>
            <person name="Munk A.C.C."/>
            <person name="Teshima H."/>
            <person name="Xu Y."/>
            <person name="Chain P."/>
            <person name="Chen A."/>
            <person name="Krypides N."/>
            <person name="Mavromatis K."/>
            <person name="Markowitz V."/>
            <person name="Szeto E."/>
            <person name="Ivanova N."/>
            <person name="Mikhailova N."/>
            <person name="Ovchinnikova G."/>
            <person name="Pagani I."/>
            <person name="Pati A."/>
            <person name="Goodwin L."/>
            <person name="Peters L."/>
            <person name="Pitluck S."/>
            <person name="Woyke T."/>
            <person name="Kerfeld C."/>
        </authorList>
    </citation>
    <scope>NUCLEOTIDE SEQUENCE [LARGE SCALE GENOMIC DNA]</scope>
    <source>
        <strain evidence="8 9">PCC 9333</strain>
    </source>
</reference>
<dbReference type="STRING" id="1173022.Cri9333_1052"/>
<dbReference type="HOGENOM" id="CLU_045686_1_0_3"/>
<dbReference type="PANTHER" id="PTHR30188">
    <property type="entry name" value="ABC TRANSPORTER PERMEASE PROTEIN-RELATED"/>
    <property type="match status" value="1"/>
</dbReference>
<evidence type="ECO:0000256" key="5">
    <source>
        <dbReference type="ARBA" id="ARBA00022989"/>
    </source>
</evidence>
<dbReference type="NCBIfam" id="TIGR00056">
    <property type="entry name" value="MlaE family lipid ABC transporter permease subunit"/>
    <property type="match status" value="1"/>
</dbReference>
<feature type="transmembrane region" description="Helical" evidence="7">
    <location>
        <begin position="54"/>
        <end position="71"/>
    </location>
</feature>
<evidence type="ECO:0000256" key="2">
    <source>
        <dbReference type="ARBA" id="ARBA00007556"/>
    </source>
</evidence>
<dbReference type="PANTHER" id="PTHR30188:SF4">
    <property type="entry name" value="PROTEIN TRIGALACTOSYLDIACYLGLYCEROL 1, CHLOROPLASTIC"/>
    <property type="match status" value="1"/>
</dbReference>
<evidence type="ECO:0000256" key="3">
    <source>
        <dbReference type="ARBA" id="ARBA00022448"/>
    </source>
</evidence>
<evidence type="ECO:0000313" key="9">
    <source>
        <dbReference type="Proteomes" id="UP000010472"/>
    </source>
</evidence>
<evidence type="ECO:0000256" key="6">
    <source>
        <dbReference type="ARBA" id="ARBA00023136"/>
    </source>
</evidence>
<evidence type="ECO:0000256" key="7">
    <source>
        <dbReference type="RuleBase" id="RU362044"/>
    </source>
</evidence>
<proteinExistence type="inferred from homology"/>
<feature type="transmembrane region" description="Helical" evidence="7">
    <location>
        <begin position="232"/>
        <end position="256"/>
    </location>
</feature>
<keyword evidence="6 7" id="KW-0472">Membrane</keyword>
<feature type="transmembrane region" description="Helical" evidence="7">
    <location>
        <begin position="197"/>
        <end position="220"/>
    </location>
</feature>
<comment type="subcellular location">
    <subcellularLocation>
        <location evidence="1">Membrane</location>
        <topology evidence="1">Multi-pass membrane protein</topology>
    </subcellularLocation>
</comment>
<dbReference type="KEGG" id="cep:Cri9333_1052"/>
<dbReference type="EMBL" id="CP003620">
    <property type="protein sequence ID" value="AFZ11966.1"/>
    <property type="molecule type" value="Genomic_DNA"/>
</dbReference>
<comment type="similarity">
    <text evidence="2 7">Belongs to the MlaE permease family.</text>
</comment>
<keyword evidence="3" id="KW-0813">Transport</keyword>
<dbReference type="RefSeq" id="WP_015202088.1">
    <property type="nucleotide sequence ID" value="NC_019753.1"/>
</dbReference>
<dbReference type="eggNOG" id="COG0767">
    <property type="taxonomic scope" value="Bacteria"/>
</dbReference>
<organism evidence="8 9">
    <name type="scientific">Crinalium epipsammum PCC 9333</name>
    <dbReference type="NCBI Taxonomy" id="1173022"/>
    <lineage>
        <taxon>Bacteria</taxon>
        <taxon>Bacillati</taxon>
        <taxon>Cyanobacteriota</taxon>
        <taxon>Cyanophyceae</taxon>
        <taxon>Gomontiellales</taxon>
        <taxon>Gomontiellaceae</taxon>
        <taxon>Crinalium</taxon>
    </lineage>
</organism>
<keyword evidence="5 7" id="KW-1133">Transmembrane helix</keyword>